<feature type="region of interest" description="Disordered" evidence="6">
    <location>
        <begin position="307"/>
        <end position="397"/>
    </location>
</feature>
<evidence type="ECO:0000256" key="4">
    <source>
        <dbReference type="ARBA" id="ARBA00022833"/>
    </source>
</evidence>
<dbReference type="InterPro" id="IPR045877">
    <property type="entry name" value="ZFP36-like"/>
</dbReference>
<dbReference type="InterPro" id="IPR000571">
    <property type="entry name" value="Znf_CCCH"/>
</dbReference>
<feature type="region of interest" description="Disordered" evidence="6">
    <location>
        <begin position="1"/>
        <end position="40"/>
    </location>
</feature>
<dbReference type="PROSITE" id="PS50103">
    <property type="entry name" value="ZF_C3H1"/>
    <property type="match status" value="2"/>
</dbReference>
<feature type="compositionally biased region" description="Low complexity" evidence="6">
    <location>
        <begin position="267"/>
        <end position="278"/>
    </location>
</feature>
<reference evidence="8" key="1">
    <citation type="submission" date="2020-05" db="EMBL/GenBank/DDBJ databases">
        <title>Phylogenomic resolution of chytrid fungi.</title>
        <authorList>
            <person name="Stajich J.E."/>
            <person name="Amses K."/>
            <person name="Simmons R."/>
            <person name="Seto K."/>
            <person name="Myers J."/>
            <person name="Bonds A."/>
            <person name="Quandt C.A."/>
            <person name="Barry K."/>
            <person name="Liu P."/>
            <person name="Grigoriev I."/>
            <person name="Longcore J.E."/>
            <person name="James T.Y."/>
        </authorList>
    </citation>
    <scope>NUCLEOTIDE SEQUENCE</scope>
    <source>
        <strain evidence="8">JEL0513</strain>
    </source>
</reference>
<protein>
    <recommendedName>
        <fullName evidence="7">C3H1-type domain-containing protein</fullName>
    </recommendedName>
</protein>
<feature type="compositionally biased region" description="Low complexity" evidence="6">
    <location>
        <begin position="362"/>
        <end position="379"/>
    </location>
</feature>
<evidence type="ECO:0000256" key="1">
    <source>
        <dbReference type="ARBA" id="ARBA00022723"/>
    </source>
</evidence>
<dbReference type="SUPFAM" id="SSF90229">
    <property type="entry name" value="CCCH zinc finger"/>
    <property type="match status" value="2"/>
</dbReference>
<evidence type="ECO:0000313" key="9">
    <source>
        <dbReference type="Proteomes" id="UP001211907"/>
    </source>
</evidence>
<evidence type="ECO:0000256" key="6">
    <source>
        <dbReference type="SAM" id="MobiDB-lite"/>
    </source>
</evidence>
<dbReference type="FunFam" id="4.10.1000.10:FF:000001">
    <property type="entry name" value="zinc finger CCCH domain-containing protein 15-like"/>
    <property type="match status" value="1"/>
</dbReference>
<evidence type="ECO:0000256" key="5">
    <source>
        <dbReference type="PROSITE-ProRule" id="PRU00723"/>
    </source>
</evidence>
<evidence type="ECO:0000313" key="8">
    <source>
        <dbReference type="EMBL" id="KAJ3101980.1"/>
    </source>
</evidence>
<dbReference type="FunFam" id="4.10.1000.10:FF:000002">
    <property type="entry name" value="Zinc finger protein 36, C3H1 type-like 1"/>
    <property type="match status" value="1"/>
</dbReference>
<feature type="region of interest" description="Disordered" evidence="6">
    <location>
        <begin position="254"/>
        <end position="288"/>
    </location>
</feature>
<feature type="compositionally biased region" description="Polar residues" evidence="6">
    <location>
        <begin position="655"/>
        <end position="674"/>
    </location>
</feature>
<evidence type="ECO:0000259" key="7">
    <source>
        <dbReference type="PROSITE" id="PS50103"/>
    </source>
</evidence>
<proteinExistence type="predicted"/>
<accession>A0AAD5X8R4</accession>
<dbReference type="GO" id="GO:0003729">
    <property type="term" value="F:mRNA binding"/>
    <property type="evidence" value="ECO:0007669"/>
    <property type="project" value="InterPro"/>
</dbReference>
<feature type="compositionally biased region" description="Polar residues" evidence="6">
    <location>
        <begin position="307"/>
        <end position="317"/>
    </location>
</feature>
<feature type="domain" description="C3H1-type" evidence="7">
    <location>
        <begin position="223"/>
        <end position="251"/>
    </location>
</feature>
<feature type="compositionally biased region" description="Polar residues" evidence="6">
    <location>
        <begin position="328"/>
        <end position="352"/>
    </location>
</feature>
<keyword evidence="9" id="KW-1185">Reference proteome</keyword>
<feature type="region of interest" description="Disordered" evidence="6">
    <location>
        <begin position="444"/>
        <end position="523"/>
    </location>
</feature>
<dbReference type="PANTHER" id="PTHR12547:SF18">
    <property type="entry name" value="PROTEIN TIS11"/>
    <property type="match status" value="1"/>
</dbReference>
<dbReference type="AlphaFoldDB" id="A0AAD5X8R4"/>
<name>A0AAD5X8R4_9FUNG</name>
<keyword evidence="4 5" id="KW-0862">Zinc</keyword>
<feature type="domain" description="C3H1-type" evidence="7">
    <location>
        <begin position="185"/>
        <end position="213"/>
    </location>
</feature>
<feature type="region of interest" description="Disordered" evidence="6">
    <location>
        <begin position="636"/>
        <end position="682"/>
    </location>
</feature>
<feature type="zinc finger region" description="C3H1-type" evidence="5">
    <location>
        <begin position="185"/>
        <end position="213"/>
    </location>
</feature>
<gene>
    <name evidence="8" type="ORF">HK100_004444</name>
</gene>
<dbReference type="EMBL" id="JADGJH010002193">
    <property type="protein sequence ID" value="KAJ3101980.1"/>
    <property type="molecule type" value="Genomic_DNA"/>
</dbReference>
<dbReference type="SMART" id="SM00356">
    <property type="entry name" value="ZnF_C3H1"/>
    <property type="match status" value="2"/>
</dbReference>
<feature type="zinc finger region" description="C3H1-type" evidence="5">
    <location>
        <begin position="223"/>
        <end position="251"/>
    </location>
</feature>
<comment type="caution">
    <text evidence="8">The sequence shown here is derived from an EMBL/GenBank/DDBJ whole genome shotgun (WGS) entry which is preliminary data.</text>
</comment>
<dbReference type="Proteomes" id="UP001211907">
    <property type="component" value="Unassembled WGS sequence"/>
</dbReference>
<dbReference type="Gene3D" id="4.10.1000.10">
    <property type="entry name" value="Zinc finger, CCCH-type"/>
    <property type="match status" value="2"/>
</dbReference>
<feature type="compositionally biased region" description="Low complexity" evidence="6">
    <location>
        <begin position="483"/>
        <end position="519"/>
    </location>
</feature>
<evidence type="ECO:0000256" key="3">
    <source>
        <dbReference type="ARBA" id="ARBA00022771"/>
    </source>
</evidence>
<keyword evidence="3 5" id="KW-0863">Zinc-finger</keyword>
<dbReference type="Pfam" id="PF00642">
    <property type="entry name" value="zf-CCCH"/>
    <property type="match status" value="2"/>
</dbReference>
<evidence type="ECO:0000256" key="2">
    <source>
        <dbReference type="ARBA" id="ARBA00022737"/>
    </source>
</evidence>
<keyword evidence="2" id="KW-0677">Repeat</keyword>
<keyword evidence="1 5" id="KW-0479">Metal-binding</keyword>
<organism evidence="8 9">
    <name type="scientific">Physocladia obscura</name>
    <dbReference type="NCBI Taxonomy" id="109957"/>
    <lineage>
        <taxon>Eukaryota</taxon>
        <taxon>Fungi</taxon>
        <taxon>Fungi incertae sedis</taxon>
        <taxon>Chytridiomycota</taxon>
        <taxon>Chytridiomycota incertae sedis</taxon>
        <taxon>Chytridiomycetes</taxon>
        <taxon>Chytridiales</taxon>
        <taxon>Chytriomycetaceae</taxon>
        <taxon>Physocladia</taxon>
    </lineage>
</organism>
<feature type="compositionally biased region" description="Polar residues" evidence="6">
    <location>
        <begin position="7"/>
        <end position="21"/>
    </location>
</feature>
<dbReference type="InterPro" id="IPR036855">
    <property type="entry name" value="Znf_CCCH_sf"/>
</dbReference>
<sequence>MDFRYPGSSSAIQSHPQTQSLDRPAARAGNGYQQHSYAQQSLSQTQNLLYALSESYSPSASPSPYGISTNPNPTNSNSSNSVSSAADDALVGAFAGMGLGSGSVPFQTRSLGRTARVQQFNITGNGNSGIGISLSHQQLLRSQVSLSDANLRGAAGIHRQMLMNQQSVNAGGVGGSVLPDKKSNLYKTEYCRSMEETGECRYGAKCQFAHSVQELRFVDRHPKYKTQVCKTFFETGDCPYGRRCCFIHSTASGESDEYQSKNPPPSSSRSRSFSEASPPATPGSNVSTPYAKLSQQQQVIQFSLQQNVRQNPTPSQSHYDDDPVSVIPKNQNQFSRNNFPMSLPNNGSSVSPIPSDIFQENSSRTSSPASSSYPKASTPISGLSGQLPSRRRVSDVNTNSGAGLEAFQQQRFRSRQPSFQDHLSDEINLPLRSASQDEHTIMLRHQQRPSLSVREVNSNGRDTPNRLGAPSKPVDNHYNVVYQQHQQQQQQQHQQQQHTANFSSSVDSVSSLSSHPDSSILATSAKSNGDSLFFEPRHSSFDEHSTQVLSPLNSFADRTVAPTSYIQRRTRSVTQPVTQSEEFGEFLFLQKQQSHSNQGGYFNYQSFENRFQANNTTGNSNGNHLFQFDGDDISRPFSAQPRFNQTASGDIDSFSGATSFSARNNQQSASTGSYGASHWSEN</sequence>
<dbReference type="GO" id="GO:0008270">
    <property type="term" value="F:zinc ion binding"/>
    <property type="evidence" value="ECO:0007669"/>
    <property type="project" value="UniProtKB-KW"/>
</dbReference>
<dbReference type="PANTHER" id="PTHR12547">
    <property type="entry name" value="CCCH ZINC FINGER/TIS11-RELATED"/>
    <property type="match status" value="1"/>
</dbReference>
<feature type="compositionally biased region" description="Polar residues" evidence="6">
    <location>
        <begin position="31"/>
        <end position="40"/>
    </location>
</feature>
<feature type="region of interest" description="Disordered" evidence="6">
    <location>
        <begin position="60"/>
        <end position="83"/>
    </location>
</feature>